<comment type="caution">
    <text evidence="1">The sequence shown here is derived from an EMBL/GenBank/DDBJ whole genome shotgun (WGS) entry which is preliminary data.</text>
</comment>
<name>A0A0P9R555_PSECA</name>
<evidence type="ECO:0000313" key="1">
    <source>
        <dbReference type="EMBL" id="KPW78583.1"/>
    </source>
</evidence>
<dbReference type="PATRIC" id="fig|86840.3.peg.616"/>
<dbReference type="Proteomes" id="UP000281372">
    <property type="component" value="Unassembled WGS sequence"/>
</dbReference>
<evidence type="ECO:0000313" key="3">
    <source>
        <dbReference type="Proteomes" id="UP000050564"/>
    </source>
</evidence>
<gene>
    <name evidence="1" type="ORF">ALO81_00372</name>
    <name evidence="2" type="ORF">ALQ64_02371</name>
</gene>
<organism evidence="1 3">
    <name type="scientific">Pseudomonas cannabina</name>
    <dbReference type="NCBI Taxonomy" id="86840"/>
    <lineage>
        <taxon>Bacteria</taxon>
        <taxon>Pseudomonadati</taxon>
        <taxon>Pseudomonadota</taxon>
        <taxon>Gammaproteobacteria</taxon>
        <taxon>Pseudomonadales</taxon>
        <taxon>Pseudomonadaceae</taxon>
        <taxon>Pseudomonas</taxon>
    </lineage>
</organism>
<reference evidence="1 3" key="1">
    <citation type="submission" date="2015-09" db="EMBL/GenBank/DDBJ databases">
        <title>Genome announcement of multiple Pseudomonas syringae strains.</title>
        <authorList>
            <person name="Thakur S."/>
            <person name="Wang P.W."/>
            <person name="Gong Y."/>
            <person name="Weir B.S."/>
            <person name="Guttman D.S."/>
        </authorList>
    </citation>
    <scope>NUCLEOTIDE SEQUENCE [LARGE SCALE GENOMIC DNA]</scope>
    <source>
        <strain evidence="1 3">ICMP2823</strain>
    </source>
</reference>
<reference evidence="2 4" key="2">
    <citation type="submission" date="2018-08" db="EMBL/GenBank/DDBJ databases">
        <title>Recombination of ecologically and evolutionarily significant loci maintains genetic cohesion in the Pseudomonas syringae species complex.</title>
        <authorList>
            <person name="Dillon M."/>
            <person name="Thakur S."/>
            <person name="Almeida R.N.D."/>
            <person name="Weir B.S."/>
            <person name="Guttman D.S."/>
        </authorList>
    </citation>
    <scope>NUCLEOTIDE SEQUENCE [LARGE SCALE GENOMIC DNA]</scope>
    <source>
        <strain evidence="2 4">ICMP 2821</strain>
    </source>
</reference>
<dbReference type="AlphaFoldDB" id="A0A0P9R555"/>
<dbReference type="Proteomes" id="UP000050564">
    <property type="component" value="Unassembled WGS sequence"/>
</dbReference>
<dbReference type="EMBL" id="LJPX01000150">
    <property type="protein sequence ID" value="KPW78583.1"/>
    <property type="molecule type" value="Genomic_DNA"/>
</dbReference>
<proteinExistence type="predicted"/>
<protein>
    <submittedName>
        <fullName evidence="1">Putative prophage PSSB64-02, Orf48</fullName>
    </submittedName>
</protein>
<evidence type="ECO:0000313" key="4">
    <source>
        <dbReference type="Proteomes" id="UP000281372"/>
    </source>
</evidence>
<sequence>MAPIGSTRGPGNTNNPALEAIMNAAAKVLPPTGTPNIPLTNPQRLWIENSSDLLIQGADIKFKRRGHPERSVTHAEYLTALQDHLNQRQIDGEDREDLFAQLVLGNFFGRASGSLAGYLIGTRHPRGKLFEIAEGLLRPLAADGVIADFEDAEL</sequence>
<evidence type="ECO:0000313" key="2">
    <source>
        <dbReference type="EMBL" id="RMN20776.1"/>
    </source>
</evidence>
<dbReference type="EMBL" id="RBOW01000858">
    <property type="protein sequence ID" value="RMN20776.1"/>
    <property type="molecule type" value="Genomic_DNA"/>
</dbReference>
<accession>A0A0P9R555</accession>